<dbReference type="InterPro" id="IPR015813">
    <property type="entry name" value="Pyrv/PenolPyrv_kinase-like_dom"/>
</dbReference>
<keyword evidence="3" id="KW-0460">Magnesium</keyword>
<dbReference type="InterPro" id="IPR005000">
    <property type="entry name" value="Aldolase/citrate-lyase_domain"/>
</dbReference>
<sequence length="267" mass="28314">MIARSYLYIPGNNAAMLEKAHTRGADALIIDFEDAVAMSEKANARATCAAWLDKAPENIQIWVRINPDSIDADLAIADHPRVDGIVVPKASIENMQYVSSRIKNVKQISALIESAASILDARAIASIDKVTFLQIGQLDLRAELSLGGEGRSATLDAALSMLVLASAAAGINSPIAPMYPDFKDESGLRSTCKAFKNDGFFGRSCIHPSQISAVNEEFSTTDADVAHAQSVLDALAKSTGVAVDENGKMIDAASAKIAAQVIARRSL</sequence>
<dbReference type="Pfam" id="PF03328">
    <property type="entry name" value="HpcH_HpaI"/>
    <property type="match status" value="1"/>
</dbReference>
<dbReference type="PANTHER" id="PTHR32308:SF10">
    <property type="entry name" value="CITRATE LYASE SUBUNIT BETA"/>
    <property type="match status" value="1"/>
</dbReference>
<protein>
    <submittedName>
        <fullName evidence="5">Unannotated protein</fullName>
    </submittedName>
</protein>
<dbReference type="Gene3D" id="3.20.20.60">
    <property type="entry name" value="Phosphoenolpyruvate-binding domains"/>
    <property type="match status" value="1"/>
</dbReference>
<organism evidence="5">
    <name type="scientific">freshwater metagenome</name>
    <dbReference type="NCBI Taxonomy" id="449393"/>
    <lineage>
        <taxon>unclassified sequences</taxon>
        <taxon>metagenomes</taxon>
        <taxon>ecological metagenomes</taxon>
    </lineage>
</organism>
<evidence type="ECO:0000313" key="5">
    <source>
        <dbReference type="EMBL" id="CAB4759859.1"/>
    </source>
</evidence>
<evidence type="ECO:0000256" key="1">
    <source>
        <dbReference type="ARBA" id="ARBA00001946"/>
    </source>
</evidence>
<dbReference type="SUPFAM" id="SSF51621">
    <property type="entry name" value="Phosphoenolpyruvate/pyruvate domain"/>
    <property type="match status" value="1"/>
</dbReference>
<dbReference type="GO" id="GO:0006107">
    <property type="term" value="P:oxaloacetate metabolic process"/>
    <property type="evidence" value="ECO:0007669"/>
    <property type="project" value="TreeGrafter"/>
</dbReference>
<dbReference type="AlphaFoldDB" id="A0A6J6UMW2"/>
<evidence type="ECO:0000256" key="3">
    <source>
        <dbReference type="ARBA" id="ARBA00022842"/>
    </source>
</evidence>
<evidence type="ECO:0000259" key="4">
    <source>
        <dbReference type="Pfam" id="PF03328"/>
    </source>
</evidence>
<reference evidence="5" key="1">
    <citation type="submission" date="2020-05" db="EMBL/GenBank/DDBJ databases">
        <authorList>
            <person name="Chiriac C."/>
            <person name="Salcher M."/>
            <person name="Ghai R."/>
            <person name="Kavagutti S V."/>
        </authorList>
    </citation>
    <scope>NUCLEOTIDE SEQUENCE</scope>
</reference>
<dbReference type="EMBL" id="CAEZZF010000127">
    <property type="protein sequence ID" value="CAB4759859.1"/>
    <property type="molecule type" value="Genomic_DNA"/>
</dbReference>
<proteinExistence type="predicted"/>
<comment type="cofactor">
    <cofactor evidence="1">
        <name>Mg(2+)</name>
        <dbReference type="ChEBI" id="CHEBI:18420"/>
    </cofactor>
</comment>
<dbReference type="GO" id="GO:0003824">
    <property type="term" value="F:catalytic activity"/>
    <property type="evidence" value="ECO:0007669"/>
    <property type="project" value="InterPro"/>
</dbReference>
<dbReference type="PANTHER" id="PTHR32308">
    <property type="entry name" value="LYASE BETA SUBUNIT, PUTATIVE (AFU_ORTHOLOGUE AFUA_4G13030)-RELATED"/>
    <property type="match status" value="1"/>
</dbReference>
<name>A0A6J6UMW2_9ZZZZ</name>
<evidence type="ECO:0000256" key="2">
    <source>
        <dbReference type="ARBA" id="ARBA00022723"/>
    </source>
</evidence>
<dbReference type="InterPro" id="IPR011206">
    <property type="entry name" value="Citrate_lyase_beta/mcl1/mcl2"/>
</dbReference>
<dbReference type="InterPro" id="IPR040442">
    <property type="entry name" value="Pyrv_kinase-like_dom_sf"/>
</dbReference>
<keyword evidence="2" id="KW-0479">Metal-binding</keyword>
<feature type="domain" description="HpcH/HpaI aldolase/citrate lyase" evidence="4">
    <location>
        <begin position="4"/>
        <end position="208"/>
    </location>
</feature>
<dbReference type="GO" id="GO:0000287">
    <property type="term" value="F:magnesium ion binding"/>
    <property type="evidence" value="ECO:0007669"/>
    <property type="project" value="TreeGrafter"/>
</dbReference>
<gene>
    <name evidence="5" type="ORF">UFOPK2837_01088</name>
</gene>
<accession>A0A6J6UMW2</accession>
<dbReference type="PIRSF" id="PIRSF015582">
    <property type="entry name" value="Cit_lyase_B"/>
    <property type="match status" value="1"/>
</dbReference>